<dbReference type="SUPFAM" id="SSF57196">
    <property type="entry name" value="EGF/Laminin"/>
    <property type="match status" value="1"/>
</dbReference>
<dbReference type="PANTHER" id="PTHR10740">
    <property type="entry name" value="TRANSFORMING GROWTH FACTOR ALPHA"/>
    <property type="match status" value="1"/>
</dbReference>
<accession>V9KZJ6</accession>
<dbReference type="GO" id="GO:0008284">
    <property type="term" value="P:positive regulation of cell population proliferation"/>
    <property type="evidence" value="ECO:0007669"/>
    <property type="project" value="TreeGrafter"/>
</dbReference>
<dbReference type="PRINTS" id="PR00009">
    <property type="entry name" value="EGFTGF"/>
</dbReference>
<organism evidence="16">
    <name type="scientific">Callorhinchus milii</name>
    <name type="common">Ghost shark</name>
    <dbReference type="NCBI Taxonomy" id="7868"/>
    <lineage>
        <taxon>Eukaryota</taxon>
        <taxon>Metazoa</taxon>
        <taxon>Chordata</taxon>
        <taxon>Craniata</taxon>
        <taxon>Vertebrata</taxon>
        <taxon>Chondrichthyes</taxon>
        <taxon>Holocephali</taxon>
        <taxon>Chimaeriformes</taxon>
        <taxon>Callorhinchidae</taxon>
        <taxon>Callorhinchus</taxon>
    </lineage>
</organism>
<dbReference type="InterPro" id="IPR000742">
    <property type="entry name" value="EGF"/>
</dbReference>
<dbReference type="PROSITE" id="PS01186">
    <property type="entry name" value="EGF_2"/>
    <property type="match status" value="1"/>
</dbReference>
<keyword evidence="4 12" id="KW-0245">EGF-like domain</keyword>
<reference evidence="16" key="1">
    <citation type="journal article" date="2014" name="Nature">
        <title>Elephant shark genome provides unique insights into gnathostome evolution.</title>
        <authorList>
            <consortium name="International Elephant Shark Genome Sequencing Consortium"/>
            <person name="Venkatesh B."/>
            <person name="Lee A.P."/>
            <person name="Ravi V."/>
            <person name="Maurya A.K."/>
            <person name="Lian M.M."/>
            <person name="Swann J.B."/>
            <person name="Ohta Y."/>
            <person name="Flajnik M.F."/>
            <person name="Sutoh Y."/>
            <person name="Kasahara M."/>
            <person name="Hoon S."/>
            <person name="Gangu V."/>
            <person name="Roy S.W."/>
            <person name="Irimia M."/>
            <person name="Korzh V."/>
            <person name="Kondrychyn I."/>
            <person name="Lim Z.W."/>
            <person name="Tay B.H."/>
            <person name="Tohari S."/>
            <person name="Kong K.W."/>
            <person name="Ho S."/>
            <person name="Lorente-Galdos B."/>
            <person name="Quilez J."/>
            <person name="Marques-Bonet T."/>
            <person name="Raney B.J."/>
            <person name="Ingham P.W."/>
            <person name="Tay A."/>
            <person name="Hillier L.W."/>
            <person name="Minx P."/>
            <person name="Boehm T."/>
            <person name="Wilson R.K."/>
            <person name="Brenner S."/>
            <person name="Warren W.C."/>
        </authorList>
    </citation>
    <scope>NUCLEOTIDE SEQUENCE</scope>
    <source>
        <tissue evidence="16">Gills</tissue>
    </source>
</reference>
<keyword evidence="11" id="KW-0325">Glycoprotein</keyword>
<keyword evidence="6 14" id="KW-0732">Signal</keyword>
<feature type="domain" description="EGF-like" evidence="15">
    <location>
        <begin position="56"/>
        <end position="96"/>
    </location>
</feature>
<protein>
    <submittedName>
        <fullName evidence="16">Proepiregulin-like protein</fullName>
    </submittedName>
</protein>
<evidence type="ECO:0000256" key="14">
    <source>
        <dbReference type="SAM" id="SignalP"/>
    </source>
</evidence>
<feature type="signal peptide" evidence="14">
    <location>
        <begin position="1"/>
        <end position="27"/>
    </location>
</feature>
<dbReference type="EMBL" id="JW871823">
    <property type="protein sequence ID" value="AFP04341.1"/>
    <property type="molecule type" value="mRNA"/>
</dbReference>
<comment type="caution">
    <text evidence="12">Lacks conserved residue(s) required for the propagation of feature annotation.</text>
</comment>
<dbReference type="Gene3D" id="2.10.25.10">
    <property type="entry name" value="Laminin"/>
    <property type="match status" value="1"/>
</dbReference>
<evidence type="ECO:0000259" key="15">
    <source>
        <dbReference type="PROSITE" id="PS50026"/>
    </source>
</evidence>
<dbReference type="KEGG" id="cmk:103177684"/>
<evidence type="ECO:0000256" key="12">
    <source>
        <dbReference type="PROSITE-ProRule" id="PRU00076"/>
    </source>
</evidence>
<dbReference type="GO" id="GO:0016020">
    <property type="term" value="C:membrane"/>
    <property type="evidence" value="ECO:0007669"/>
    <property type="project" value="UniProtKB-SubCell"/>
</dbReference>
<dbReference type="RefSeq" id="XP_007890164.2">
    <property type="nucleotide sequence ID" value="XM_007891973.2"/>
</dbReference>
<dbReference type="GO" id="GO:0005154">
    <property type="term" value="F:epidermal growth factor receptor binding"/>
    <property type="evidence" value="ECO:0007669"/>
    <property type="project" value="TreeGrafter"/>
</dbReference>
<keyword evidence="10 12" id="KW-1015">Disulfide bond</keyword>
<name>V9KZJ6_CALMI</name>
<dbReference type="GO" id="GO:0045840">
    <property type="term" value="P:positive regulation of mitotic nuclear division"/>
    <property type="evidence" value="ECO:0007669"/>
    <property type="project" value="TreeGrafter"/>
</dbReference>
<evidence type="ECO:0000256" key="1">
    <source>
        <dbReference type="ARBA" id="ARBA00004479"/>
    </source>
</evidence>
<evidence type="ECO:0000256" key="9">
    <source>
        <dbReference type="ARBA" id="ARBA00023136"/>
    </source>
</evidence>
<feature type="chain" id="PRO_5004778688" evidence="14">
    <location>
        <begin position="28"/>
        <end position="159"/>
    </location>
</feature>
<evidence type="ECO:0000313" key="16">
    <source>
        <dbReference type="EMBL" id="AFP04341.1"/>
    </source>
</evidence>
<evidence type="ECO:0000256" key="13">
    <source>
        <dbReference type="SAM" id="Phobius"/>
    </source>
</evidence>
<keyword evidence="7 13" id="KW-1133">Transmembrane helix</keyword>
<dbReference type="PROSITE" id="PS50026">
    <property type="entry name" value="EGF_3"/>
    <property type="match status" value="1"/>
</dbReference>
<dbReference type="GeneID" id="103177684"/>
<dbReference type="OrthoDB" id="6133584at2759"/>
<dbReference type="GO" id="GO:0005615">
    <property type="term" value="C:extracellular space"/>
    <property type="evidence" value="ECO:0007669"/>
    <property type="project" value="TreeGrafter"/>
</dbReference>
<feature type="disulfide bond" evidence="12">
    <location>
        <begin position="86"/>
        <end position="95"/>
    </location>
</feature>
<dbReference type="PANTHER" id="PTHR10740:SF11">
    <property type="entry name" value="PROEPIREGULIN"/>
    <property type="match status" value="1"/>
</dbReference>
<dbReference type="GO" id="GO:0007173">
    <property type="term" value="P:epidermal growth factor receptor signaling pathway"/>
    <property type="evidence" value="ECO:0007669"/>
    <property type="project" value="TreeGrafter"/>
</dbReference>
<evidence type="ECO:0000256" key="6">
    <source>
        <dbReference type="ARBA" id="ARBA00022729"/>
    </source>
</evidence>
<evidence type="ECO:0000256" key="4">
    <source>
        <dbReference type="ARBA" id="ARBA00022536"/>
    </source>
</evidence>
<evidence type="ECO:0000256" key="10">
    <source>
        <dbReference type="ARBA" id="ARBA00023157"/>
    </source>
</evidence>
<keyword evidence="3" id="KW-0964">Secreted</keyword>
<dbReference type="GO" id="GO:0008083">
    <property type="term" value="F:growth factor activity"/>
    <property type="evidence" value="ECO:0007669"/>
    <property type="project" value="UniProtKB-KW"/>
</dbReference>
<keyword evidence="5 13" id="KW-0812">Transmembrane</keyword>
<evidence type="ECO:0000256" key="2">
    <source>
        <dbReference type="ARBA" id="ARBA00004613"/>
    </source>
</evidence>
<keyword evidence="8" id="KW-0339">Growth factor</keyword>
<feature type="transmembrane region" description="Helical" evidence="13">
    <location>
        <begin position="110"/>
        <end position="133"/>
    </location>
</feature>
<dbReference type="PROSITE" id="PS00022">
    <property type="entry name" value="EGF_1"/>
    <property type="match status" value="1"/>
</dbReference>
<evidence type="ECO:0000256" key="7">
    <source>
        <dbReference type="ARBA" id="ARBA00022989"/>
    </source>
</evidence>
<sequence length="159" mass="17551">MSSSRRFNLCTAFLVTIELCLFHNGESATTSPLCAPGQECNSLDPTVELPEAAKVVVSKCPLSMESYCYNGECMHIVSDNISFCKCDKGYFGNRCMHIELVRQPLSEEDVALAVAVSFMVLIGVLVATWLIYIRCKKSRSKNQPEYTGVQTTTTTTNCV</sequence>
<comment type="subcellular location">
    <subcellularLocation>
        <location evidence="1">Membrane</location>
        <topology evidence="1">Single-pass type I membrane protein</topology>
    </subcellularLocation>
    <subcellularLocation>
        <location evidence="2">Secreted</location>
    </subcellularLocation>
</comment>
<proteinExistence type="evidence at transcript level"/>
<dbReference type="AlphaFoldDB" id="V9KZJ6"/>
<evidence type="ECO:0000256" key="11">
    <source>
        <dbReference type="ARBA" id="ARBA00023180"/>
    </source>
</evidence>
<evidence type="ECO:0000256" key="3">
    <source>
        <dbReference type="ARBA" id="ARBA00022525"/>
    </source>
</evidence>
<evidence type="ECO:0000256" key="5">
    <source>
        <dbReference type="ARBA" id="ARBA00022692"/>
    </source>
</evidence>
<keyword evidence="9 13" id="KW-0472">Membrane</keyword>
<evidence type="ECO:0000256" key="8">
    <source>
        <dbReference type="ARBA" id="ARBA00023030"/>
    </source>
</evidence>